<keyword evidence="7" id="KW-1185">Reference proteome</keyword>
<feature type="compositionally biased region" description="Basic and acidic residues" evidence="4">
    <location>
        <begin position="216"/>
        <end position="234"/>
    </location>
</feature>
<dbReference type="Pfam" id="PF01507">
    <property type="entry name" value="PAPS_reduct"/>
    <property type="match status" value="1"/>
</dbReference>
<dbReference type="GO" id="GO:0019379">
    <property type="term" value="P:sulfate assimilation, phosphoadenylyl sulfate reduction by phosphoadenylyl-sulfate reductase (thioredoxin)"/>
    <property type="evidence" value="ECO:0007669"/>
    <property type="project" value="UniProtKB-UniRule"/>
</dbReference>
<evidence type="ECO:0000259" key="5">
    <source>
        <dbReference type="Pfam" id="PF01507"/>
    </source>
</evidence>
<dbReference type="PIRSF" id="PIRSF000857">
    <property type="entry name" value="PAPS_reductase"/>
    <property type="match status" value="1"/>
</dbReference>
<feature type="domain" description="Phosphoadenosine phosphosulphate reductase" evidence="5">
    <location>
        <begin position="41"/>
        <end position="213"/>
    </location>
</feature>
<dbReference type="GO" id="GO:0070814">
    <property type="term" value="P:hydrogen sulfide biosynthetic process"/>
    <property type="evidence" value="ECO:0007669"/>
    <property type="project" value="UniProtKB-UniRule"/>
</dbReference>
<comment type="caution">
    <text evidence="3">Lacks conserved residue(s) required for the propagation of feature annotation.</text>
</comment>
<comment type="subcellular location">
    <subcellularLocation>
        <location evidence="3">Cytoplasm</location>
    </subcellularLocation>
</comment>
<dbReference type="InterPro" id="IPR014729">
    <property type="entry name" value="Rossmann-like_a/b/a_fold"/>
</dbReference>
<feature type="active site" description="Nucleophile; cysteine thiosulfonate intermediate" evidence="3">
    <location>
        <position position="232"/>
    </location>
</feature>
<dbReference type="HAMAP" id="MF_00063">
    <property type="entry name" value="CysH"/>
    <property type="match status" value="1"/>
</dbReference>
<evidence type="ECO:0000256" key="3">
    <source>
        <dbReference type="HAMAP-Rule" id="MF_00063"/>
    </source>
</evidence>
<dbReference type="NCBIfam" id="TIGR00434">
    <property type="entry name" value="cysH"/>
    <property type="match status" value="1"/>
</dbReference>
<dbReference type="SUPFAM" id="SSF52402">
    <property type="entry name" value="Adenine nucleotide alpha hydrolases-like"/>
    <property type="match status" value="1"/>
</dbReference>
<evidence type="ECO:0000313" key="7">
    <source>
        <dbReference type="Proteomes" id="UP000475117"/>
    </source>
</evidence>
<comment type="pathway">
    <text evidence="3">Sulfur metabolism; hydrogen sulfide biosynthesis; sulfite from sulfate: step 3/3.</text>
</comment>
<dbReference type="Proteomes" id="UP000475117">
    <property type="component" value="Chromosome"/>
</dbReference>
<organism evidence="6 7">
    <name type="scientific">Sulfuriroseicoccus oceanibius</name>
    <dbReference type="NCBI Taxonomy" id="2707525"/>
    <lineage>
        <taxon>Bacteria</taxon>
        <taxon>Pseudomonadati</taxon>
        <taxon>Verrucomicrobiota</taxon>
        <taxon>Verrucomicrobiia</taxon>
        <taxon>Verrucomicrobiales</taxon>
        <taxon>Verrucomicrobiaceae</taxon>
        <taxon>Sulfuriroseicoccus</taxon>
    </lineage>
</organism>
<dbReference type="CDD" id="cd23945">
    <property type="entry name" value="PAPS_reductase"/>
    <property type="match status" value="1"/>
</dbReference>
<dbReference type="AlphaFoldDB" id="A0A6B3LAZ9"/>
<keyword evidence="3" id="KW-0963">Cytoplasm</keyword>
<dbReference type="GO" id="GO:0004604">
    <property type="term" value="F:phosphoadenylyl-sulfate reductase (thioredoxin) activity"/>
    <property type="evidence" value="ECO:0007669"/>
    <property type="project" value="UniProtKB-UniRule"/>
</dbReference>
<dbReference type="RefSeq" id="WP_164362958.1">
    <property type="nucleotide sequence ID" value="NZ_CP066776.1"/>
</dbReference>
<keyword evidence="2 3" id="KW-0560">Oxidoreductase</keyword>
<comment type="similarity">
    <text evidence="1 3">Belongs to the PAPS reductase family. CysH subfamily.</text>
</comment>
<evidence type="ECO:0000256" key="1">
    <source>
        <dbReference type="ARBA" id="ARBA00009732"/>
    </source>
</evidence>
<name>A0A6B3LAZ9_9BACT</name>
<dbReference type="EMBL" id="CP066776">
    <property type="protein sequence ID" value="QQL46194.1"/>
    <property type="molecule type" value="Genomic_DNA"/>
</dbReference>
<accession>A0A6B3LAZ9</accession>
<dbReference type="NCBIfam" id="NF002537">
    <property type="entry name" value="PRK02090.1"/>
    <property type="match status" value="1"/>
</dbReference>
<dbReference type="Gene3D" id="3.40.50.620">
    <property type="entry name" value="HUPs"/>
    <property type="match status" value="1"/>
</dbReference>
<dbReference type="KEGG" id="soa:G3M56_006330"/>
<evidence type="ECO:0000256" key="2">
    <source>
        <dbReference type="ARBA" id="ARBA00023002"/>
    </source>
</evidence>
<feature type="region of interest" description="Disordered" evidence="4">
    <location>
        <begin position="216"/>
        <end position="245"/>
    </location>
</feature>
<evidence type="ECO:0000256" key="4">
    <source>
        <dbReference type="SAM" id="MobiDB-lite"/>
    </source>
</evidence>
<gene>
    <name evidence="3" type="primary">cysH</name>
    <name evidence="6" type="ORF">G3M56_006330</name>
</gene>
<comment type="function">
    <text evidence="3">Catalyzes the formation of sulfite from phosphoadenosine 5'-phosphosulfate (PAPS) using thioredoxin as an electron donor.</text>
</comment>
<reference evidence="6 7" key="1">
    <citation type="submission" date="2020-12" db="EMBL/GenBank/DDBJ databases">
        <title>Sulforoseuscoccus oceanibium gen. nov., sp. nov., a representative of the phylum Verrucomicrobia with special cytoplasmic membrane, and proposal of Sulforoseuscoccusaceae fam. nov.</title>
        <authorList>
            <person name="Xi F."/>
        </authorList>
    </citation>
    <scope>NUCLEOTIDE SEQUENCE [LARGE SCALE GENOMIC DNA]</scope>
    <source>
        <strain evidence="6 7">T37</strain>
    </source>
</reference>
<dbReference type="UniPathway" id="UPA00140">
    <property type="reaction ID" value="UER00206"/>
</dbReference>
<evidence type="ECO:0000313" key="6">
    <source>
        <dbReference type="EMBL" id="QQL46194.1"/>
    </source>
</evidence>
<dbReference type="EC" id="1.8.4.8" evidence="3"/>
<comment type="catalytic activity">
    <reaction evidence="3">
        <text>[thioredoxin]-disulfide + sulfite + adenosine 3',5'-bisphosphate + 2 H(+) = [thioredoxin]-dithiol + 3'-phosphoadenylyl sulfate</text>
        <dbReference type="Rhea" id="RHEA:11724"/>
        <dbReference type="Rhea" id="RHEA-COMP:10698"/>
        <dbReference type="Rhea" id="RHEA-COMP:10700"/>
        <dbReference type="ChEBI" id="CHEBI:15378"/>
        <dbReference type="ChEBI" id="CHEBI:17359"/>
        <dbReference type="ChEBI" id="CHEBI:29950"/>
        <dbReference type="ChEBI" id="CHEBI:50058"/>
        <dbReference type="ChEBI" id="CHEBI:58339"/>
        <dbReference type="ChEBI" id="CHEBI:58343"/>
        <dbReference type="EC" id="1.8.4.8"/>
    </reaction>
</comment>
<dbReference type="PANTHER" id="PTHR46509:SF1">
    <property type="entry name" value="PHOSPHOADENOSINE PHOSPHOSULFATE REDUCTASE"/>
    <property type="match status" value="1"/>
</dbReference>
<dbReference type="PANTHER" id="PTHR46509">
    <property type="entry name" value="PHOSPHOADENOSINE PHOSPHOSULFATE REDUCTASE"/>
    <property type="match status" value="1"/>
</dbReference>
<proteinExistence type="inferred from homology"/>
<sequence length="245" mass="27662">MADPLTSNEALASTEVSNETFAAMDIVERIRYVARQWDGEVVATTSFGAQAVVLLHLLSQHAPDVPVVCVDTGYLFPETYQYAETLQRELGLEVKFYSSPMTPARMESTIGRLWELGEDQAKQYGLIRKVEPLNRAIKELGAKAWISGVRHAQSKDRAQRTFIEKQKATTKIYPILDWTDEEIADYIDTHQLPQHPLVARGFVSIGDWHSTRKLEEGMSQEDTRNHGNGRECGLHLDSNVSDFQI</sequence>
<protein>
    <recommendedName>
        <fullName evidence="3">Phosphoadenosine 5'-phosphosulfate reductase</fullName>
        <shortName evidence="3">PAPS reductase</shortName>
        <ecNumber evidence="3">1.8.4.8</ecNumber>
    </recommendedName>
    <alternativeName>
        <fullName evidence="3">3'-phosphoadenylylsulfate reductase</fullName>
    </alternativeName>
    <alternativeName>
        <fullName evidence="3">PAPS reductase, thioredoxin dependent</fullName>
    </alternativeName>
    <alternativeName>
        <fullName evidence="3">PAPS sulfotransferase</fullName>
    </alternativeName>
    <alternativeName>
        <fullName evidence="3">PAdoPS reductase</fullName>
    </alternativeName>
</protein>
<dbReference type="InterPro" id="IPR004511">
    <property type="entry name" value="PAPS/APS_Rdtase"/>
</dbReference>
<dbReference type="GO" id="GO:0005737">
    <property type="term" value="C:cytoplasm"/>
    <property type="evidence" value="ECO:0007669"/>
    <property type="project" value="UniProtKB-SubCell"/>
</dbReference>
<dbReference type="InterPro" id="IPR002500">
    <property type="entry name" value="PAPS_reduct_dom"/>
</dbReference>